<dbReference type="HOGENOM" id="CLU_2155343_0_0_5"/>
<geneLocation type="plasmid" evidence="2 3">
    <name>pCMU01</name>
</geneLocation>
<dbReference type="Proteomes" id="UP000002385">
    <property type="component" value="Plasmid pCMU01"/>
</dbReference>
<dbReference type="KEGG" id="mch:Mchl_5716"/>
<protein>
    <submittedName>
        <fullName evidence="2">Uncharacterized protein</fullName>
    </submittedName>
</protein>
<evidence type="ECO:0000313" key="3">
    <source>
        <dbReference type="Proteomes" id="UP000002385"/>
    </source>
</evidence>
<evidence type="ECO:0000256" key="1">
    <source>
        <dbReference type="SAM" id="SignalP"/>
    </source>
</evidence>
<sequence>MPRKAASYPLALALVVACGIPAPPAAAAPFACSDFLRMHGLLRRASAICGYSAYNPAIVERARSCFEVVGSREGARQMYAGASEYDRMEAVRNRDALCLSLASKFPMVVRP</sequence>
<accession>B7L3M2</accession>
<reference evidence="2 3" key="2">
    <citation type="journal article" date="2012" name="J. Bacteriol.">
        <title>Complete genome sequences of six strains of the genus Methylobacterium.</title>
        <authorList>
            <person name="Marx C.J."/>
            <person name="Bringel F."/>
            <person name="Chistoserdova L."/>
            <person name="Moulin L."/>
            <person name="Farhan Ul Haque M."/>
            <person name="Fleischman D.E."/>
            <person name="Gruffaz C."/>
            <person name="Jourand P."/>
            <person name="Knief C."/>
            <person name="Lee M.C."/>
            <person name="Muller E.E."/>
            <person name="Nadalig T."/>
            <person name="Peyraud R."/>
            <person name="Roselli S."/>
            <person name="Russ L."/>
            <person name="Goodwin L.A."/>
            <person name="Ivanova N."/>
            <person name="Kyrpides N."/>
            <person name="Lajus A."/>
            <person name="Land M.L."/>
            <person name="Medigue C."/>
            <person name="Mikhailova N."/>
            <person name="Nolan M."/>
            <person name="Woyke T."/>
            <person name="Stolyar S."/>
            <person name="Vorholt J.A."/>
            <person name="Vuilleumier S."/>
        </authorList>
    </citation>
    <scope>NUCLEOTIDE SEQUENCE [LARGE SCALE GENOMIC DNA]</scope>
    <source>
        <strain evidence="3">CM4 / NCIMB 13688</strain>
        <plasmid evidence="2 3">pCMU01</plasmid>
    </source>
</reference>
<gene>
    <name evidence="2" type="ordered locus">Mchl_5716</name>
</gene>
<evidence type="ECO:0000313" key="2">
    <source>
        <dbReference type="EMBL" id="ACK86430.1"/>
    </source>
</evidence>
<keyword evidence="2" id="KW-0614">Plasmid</keyword>
<dbReference type="AlphaFoldDB" id="B7L3M2"/>
<feature type="chain" id="PRO_5002857006" evidence="1">
    <location>
        <begin position="28"/>
        <end position="111"/>
    </location>
</feature>
<proteinExistence type="predicted"/>
<reference evidence="2 3" key="1">
    <citation type="submission" date="2008-12" db="EMBL/GenBank/DDBJ databases">
        <title>Complete sequence of plasmid1 of Methylobacterium chloromethanicum CM4.</title>
        <authorList>
            <consortium name="US DOE Joint Genome Institute"/>
            <person name="Lucas S."/>
            <person name="Copeland A."/>
            <person name="Lapidus A."/>
            <person name="Glavina del Rio T."/>
            <person name="Dalin E."/>
            <person name="Tice H."/>
            <person name="Bruce D."/>
            <person name="Goodwin L."/>
            <person name="Pitluck S."/>
            <person name="Chertkov O."/>
            <person name="Brettin T."/>
            <person name="Detter J.C."/>
            <person name="Han C."/>
            <person name="Larimer F."/>
            <person name="Land M."/>
            <person name="Hauser L."/>
            <person name="Kyrpides N."/>
            <person name="Mikhailova N."/>
            <person name="Marx C."/>
            <person name="Richardson P."/>
        </authorList>
    </citation>
    <scope>NUCLEOTIDE SEQUENCE [LARGE SCALE GENOMIC DNA]</scope>
    <source>
        <strain evidence="3">CM4 / NCIMB 13688</strain>
        <plasmid evidence="2 3">pCMU01</plasmid>
    </source>
</reference>
<organism evidence="2 3">
    <name type="scientific">Methylorubrum extorquens (strain CM4 / NCIMB 13688)</name>
    <name type="common">Methylobacterium extorquens</name>
    <dbReference type="NCBI Taxonomy" id="440085"/>
    <lineage>
        <taxon>Bacteria</taxon>
        <taxon>Pseudomonadati</taxon>
        <taxon>Pseudomonadota</taxon>
        <taxon>Alphaproteobacteria</taxon>
        <taxon>Hyphomicrobiales</taxon>
        <taxon>Methylobacteriaceae</taxon>
        <taxon>Methylorubrum</taxon>
    </lineage>
</organism>
<dbReference type="PROSITE" id="PS51257">
    <property type="entry name" value="PROKAR_LIPOPROTEIN"/>
    <property type="match status" value="1"/>
</dbReference>
<name>B7L3M2_METC4</name>
<feature type="signal peptide" evidence="1">
    <location>
        <begin position="1"/>
        <end position="27"/>
    </location>
</feature>
<dbReference type="EMBL" id="CP001299">
    <property type="protein sequence ID" value="ACK86430.1"/>
    <property type="molecule type" value="Genomic_DNA"/>
</dbReference>
<keyword evidence="1" id="KW-0732">Signal</keyword>